<feature type="compositionally biased region" description="Basic and acidic residues" evidence="2">
    <location>
        <begin position="1052"/>
        <end position="1067"/>
    </location>
</feature>
<name>A0A6L2MWD1_TANCI</name>
<dbReference type="GO" id="GO:0003676">
    <property type="term" value="F:nucleic acid binding"/>
    <property type="evidence" value="ECO:0007669"/>
    <property type="project" value="InterPro"/>
</dbReference>
<proteinExistence type="predicted"/>
<keyword evidence="1" id="KW-0175">Coiled coil</keyword>
<organism evidence="4">
    <name type="scientific">Tanacetum cinerariifolium</name>
    <name type="common">Dalmatian daisy</name>
    <name type="synonym">Chrysanthemum cinerariifolium</name>
    <dbReference type="NCBI Taxonomy" id="118510"/>
    <lineage>
        <taxon>Eukaryota</taxon>
        <taxon>Viridiplantae</taxon>
        <taxon>Streptophyta</taxon>
        <taxon>Embryophyta</taxon>
        <taxon>Tracheophyta</taxon>
        <taxon>Spermatophyta</taxon>
        <taxon>Magnoliopsida</taxon>
        <taxon>eudicotyledons</taxon>
        <taxon>Gunneridae</taxon>
        <taxon>Pentapetalae</taxon>
        <taxon>asterids</taxon>
        <taxon>campanulids</taxon>
        <taxon>Asterales</taxon>
        <taxon>Asteraceae</taxon>
        <taxon>Asteroideae</taxon>
        <taxon>Anthemideae</taxon>
        <taxon>Anthemidinae</taxon>
        <taxon>Tanacetum</taxon>
    </lineage>
</organism>
<dbReference type="InterPro" id="IPR054722">
    <property type="entry name" value="PolX-like_BBD"/>
</dbReference>
<dbReference type="InterPro" id="IPR036397">
    <property type="entry name" value="RNaseH_sf"/>
</dbReference>
<evidence type="ECO:0000259" key="3">
    <source>
        <dbReference type="PROSITE" id="PS50994"/>
    </source>
</evidence>
<protein>
    <recommendedName>
        <fullName evidence="3">Integrase catalytic domain-containing protein</fullName>
    </recommendedName>
</protein>
<feature type="coiled-coil region" evidence="1">
    <location>
        <begin position="1184"/>
        <end position="1211"/>
    </location>
</feature>
<dbReference type="Pfam" id="PF25597">
    <property type="entry name" value="SH3_retrovirus"/>
    <property type="match status" value="1"/>
</dbReference>
<dbReference type="CDD" id="cd09272">
    <property type="entry name" value="RNase_HI_RT_Ty1"/>
    <property type="match status" value="1"/>
</dbReference>
<dbReference type="EMBL" id="BKCJ010007405">
    <property type="protein sequence ID" value="GEU77092.1"/>
    <property type="molecule type" value="Genomic_DNA"/>
</dbReference>
<dbReference type="GO" id="GO:0015074">
    <property type="term" value="P:DNA integration"/>
    <property type="evidence" value="ECO:0007669"/>
    <property type="project" value="InterPro"/>
</dbReference>
<dbReference type="PANTHER" id="PTHR11439:SF495">
    <property type="entry name" value="REVERSE TRANSCRIPTASE, RNA-DEPENDENT DNA POLYMERASE-RELATED"/>
    <property type="match status" value="1"/>
</dbReference>
<sequence>MMGSSVRVVEWAGKKGEWGYGAWREKRFGVNSNPFKTGGKMILFGFWGFYKVVRPIRNNSNRVNNKKIANTFTQPHPKRGFVLQAVLTRSTKINTAAASVNTAVRPVNDAGLQSTVNHSRPISQVIPRRHSQQTRPFNKLSSNKRSIFNKKVNTIRENDSTVREISVVSGNMGREGNPQQKEYKEKGVIDSGCSRHITGNKCYLTNFEAFDGGFVSFGDEKGRIYGKGKIKTEKLDFDDVYFCKELKYKLFSVLQMYDKKNDVLFTDTECLILSFNFKLLDESQVLLRDPRKDNIYSVELKSVVPTGGIENQLDCKVKVIRSDNGTEFKNSAMTQFCDDKGIKREYSIARTPQQNKVAERRNMTLIEAARTMALVTKPHNKTPCELIRGRPPLIDFMKPFGCPVTILNTRDNLGKFEGKADEGYFVGFSVVSKAMRVFNKRTMIVEETLNIRFQENVSNVKGNGPDWLFDIDSLTISMNYVPVVTGNQTNGLAGTKEQLVAGQDEKKKELEQEYIMIPICTTGPLISQDAKNSAEDARKKAPEVDAGEASDNGGHNNQVSRISTAGPSFVHAASQIPLNAAGPSASTNAFEEHSFERFSPFNNAFSLPHVPMVIPIDDTRIFGNAYDDDVLEEEQVLKWRLIKDKEAEDVDVHLYISMIGSLMYLTASRPDIAFDVCACARFQVTPKTSHLHAVKRIFRYLKGQPKLGLWCPKDSPFDLEAYSDSDYAGASLDRKSTTGEYVAAANCCGQMLWIQNQLLDYGFNLMNTKIYIDNESTIFIVKNPIFHSKAKHIEIRHHFIRDAYEKKLIQVIKILTEKNIIDLLTKAFDVSKFQFLNASIGLLNLRSDNEYRLVIAKDERCFVDTSEVTTGNTLLSTTGLTTVGKRQSDMVRKRNKRIKKPAESARFEQIIDFLKSKPIHYALTVNPTIYVSCVKQFWATTKVKRVNDQVQIQALVDKKNVLIMKDNIRSDLCFDDAEGTTCLPSEAIFEGLARMGTMASAIICLADIQKFNFSKYIFDNMVKSLEGGIKFYLFLRFLQVFLDNQVEGMARHKEMKKQKEEAEVSHDESEDEDHVPTPSSDPLPSGRKNDNEMFGVDDLSGDEVVTIVADKVSAASTIDVTEDEITMAQALATLKSVKPKIVVQEQEVSTTIPAAATKVTTAVPTPRAKDPEVPIKKKDQIRMDEEHARQLEAEEQEAARLNKAQQNEEANILWDNTQAIMEADSLLAERLQAREREEFSEVQKARLLVELIEKRKKHFAALRAQEKRNKPPTKA</sequence>
<dbReference type="SUPFAM" id="SSF53098">
    <property type="entry name" value="Ribonuclease H-like"/>
    <property type="match status" value="1"/>
</dbReference>
<dbReference type="InterPro" id="IPR057670">
    <property type="entry name" value="SH3_retrovirus"/>
</dbReference>
<accession>A0A6L2MWD1</accession>
<dbReference type="PANTHER" id="PTHR11439">
    <property type="entry name" value="GAG-POL-RELATED RETROTRANSPOSON"/>
    <property type="match status" value="1"/>
</dbReference>
<gene>
    <name evidence="4" type="ORF">Tci_049070</name>
</gene>
<evidence type="ECO:0000256" key="1">
    <source>
        <dbReference type="SAM" id="Coils"/>
    </source>
</evidence>
<comment type="caution">
    <text evidence="4">The sequence shown here is derived from an EMBL/GenBank/DDBJ whole genome shotgun (WGS) entry which is preliminary data.</text>
</comment>
<dbReference type="AlphaFoldDB" id="A0A6L2MWD1"/>
<feature type="region of interest" description="Disordered" evidence="2">
    <location>
        <begin position="528"/>
        <end position="562"/>
    </location>
</feature>
<dbReference type="Gene3D" id="3.30.420.10">
    <property type="entry name" value="Ribonuclease H-like superfamily/Ribonuclease H"/>
    <property type="match status" value="1"/>
</dbReference>
<feature type="compositionally biased region" description="Basic and acidic residues" evidence="2">
    <location>
        <begin position="532"/>
        <end position="543"/>
    </location>
</feature>
<dbReference type="InterPro" id="IPR001584">
    <property type="entry name" value="Integrase_cat-core"/>
</dbReference>
<feature type="region of interest" description="Disordered" evidence="2">
    <location>
        <begin position="1052"/>
        <end position="1095"/>
    </location>
</feature>
<evidence type="ECO:0000256" key="2">
    <source>
        <dbReference type="SAM" id="MobiDB-lite"/>
    </source>
</evidence>
<evidence type="ECO:0000313" key="4">
    <source>
        <dbReference type="EMBL" id="GEU77092.1"/>
    </source>
</evidence>
<dbReference type="Pfam" id="PF22936">
    <property type="entry name" value="Pol_BBD"/>
    <property type="match status" value="1"/>
</dbReference>
<dbReference type="InterPro" id="IPR012337">
    <property type="entry name" value="RNaseH-like_sf"/>
</dbReference>
<dbReference type="PROSITE" id="PS50994">
    <property type="entry name" value="INTEGRASE"/>
    <property type="match status" value="1"/>
</dbReference>
<feature type="compositionally biased region" description="Polar residues" evidence="2">
    <location>
        <begin position="553"/>
        <end position="562"/>
    </location>
</feature>
<feature type="domain" description="Integrase catalytic" evidence="3">
    <location>
        <begin position="318"/>
        <end position="429"/>
    </location>
</feature>
<reference evidence="4" key="1">
    <citation type="journal article" date="2019" name="Sci. Rep.">
        <title>Draft genome of Tanacetum cinerariifolium, the natural source of mosquito coil.</title>
        <authorList>
            <person name="Yamashiro T."/>
            <person name="Shiraishi A."/>
            <person name="Satake H."/>
            <person name="Nakayama K."/>
        </authorList>
    </citation>
    <scope>NUCLEOTIDE SEQUENCE</scope>
</reference>